<reference evidence="2 3" key="1">
    <citation type="journal article" date="2015" name="Genome Announc.">
        <title>Expanding the biotechnology potential of lactobacilli through comparative genomics of 213 strains and associated genera.</title>
        <authorList>
            <person name="Sun Z."/>
            <person name="Harris H.M."/>
            <person name="McCann A."/>
            <person name="Guo C."/>
            <person name="Argimon S."/>
            <person name="Zhang W."/>
            <person name="Yang X."/>
            <person name="Jeffery I.B."/>
            <person name="Cooney J.C."/>
            <person name="Kagawa T.F."/>
            <person name="Liu W."/>
            <person name="Song Y."/>
            <person name="Salvetti E."/>
            <person name="Wrobel A."/>
            <person name="Rasinkangas P."/>
            <person name="Parkhill J."/>
            <person name="Rea M.C."/>
            <person name="O'Sullivan O."/>
            <person name="Ritari J."/>
            <person name="Douillard F.P."/>
            <person name="Paul Ross R."/>
            <person name="Yang R."/>
            <person name="Briner A.E."/>
            <person name="Felis G.E."/>
            <person name="de Vos W.M."/>
            <person name="Barrangou R."/>
            <person name="Klaenhammer T.R."/>
            <person name="Caufield P.W."/>
            <person name="Cui Y."/>
            <person name="Zhang H."/>
            <person name="O'Toole P.W."/>
        </authorList>
    </citation>
    <scope>NUCLEOTIDE SEQUENCE [LARGE SCALE GENOMIC DNA]</scope>
    <source>
        <strain evidence="2 3">DSM 20314</strain>
    </source>
</reference>
<dbReference type="Proteomes" id="UP000051020">
    <property type="component" value="Unassembled WGS sequence"/>
</dbReference>
<proteinExistence type="predicted"/>
<keyword evidence="1" id="KW-1133">Transmembrane helix</keyword>
<dbReference type="AlphaFoldDB" id="A0A837RED4"/>
<protein>
    <submittedName>
        <fullName evidence="2">Uncharacterized protein</fullName>
    </submittedName>
</protein>
<evidence type="ECO:0000256" key="1">
    <source>
        <dbReference type="SAM" id="Phobius"/>
    </source>
</evidence>
<keyword evidence="1" id="KW-0812">Transmembrane</keyword>
<name>A0A837RED4_LACPE</name>
<evidence type="ECO:0000313" key="2">
    <source>
        <dbReference type="EMBL" id="KRK26985.1"/>
    </source>
</evidence>
<accession>A0A837RED4</accession>
<comment type="caution">
    <text evidence="2">The sequence shown here is derived from an EMBL/GenBank/DDBJ whole genome shotgun (WGS) entry which is preliminary data.</text>
</comment>
<feature type="transmembrane region" description="Helical" evidence="1">
    <location>
        <begin position="16"/>
        <end position="36"/>
    </location>
</feature>
<dbReference type="EMBL" id="AZCU01000001">
    <property type="protein sequence ID" value="KRK26985.1"/>
    <property type="molecule type" value="Genomic_DNA"/>
</dbReference>
<sequence>MWSVSNDDAGDAIFGYRGWLSVIGEEFVVLIVIVLYGNEEARFEQSFGQVIQLR</sequence>
<gene>
    <name evidence="2" type="ORF">FD24_GL000122</name>
</gene>
<organism evidence="2 3">
    <name type="scientific">Lactiplantibacillus pentosus DSM 20314</name>
    <dbReference type="NCBI Taxonomy" id="1423791"/>
    <lineage>
        <taxon>Bacteria</taxon>
        <taxon>Bacillati</taxon>
        <taxon>Bacillota</taxon>
        <taxon>Bacilli</taxon>
        <taxon>Lactobacillales</taxon>
        <taxon>Lactobacillaceae</taxon>
        <taxon>Lactiplantibacillus</taxon>
    </lineage>
</organism>
<evidence type="ECO:0000313" key="3">
    <source>
        <dbReference type="Proteomes" id="UP000051020"/>
    </source>
</evidence>
<keyword evidence="1" id="KW-0472">Membrane</keyword>